<dbReference type="InterPro" id="IPR042104">
    <property type="entry name" value="PKS_dehydratase_sf"/>
</dbReference>
<dbReference type="CDD" id="cd05195">
    <property type="entry name" value="enoyl_red"/>
    <property type="match status" value="1"/>
</dbReference>
<dbReference type="PANTHER" id="PTHR43775">
    <property type="entry name" value="FATTY ACID SYNTHASE"/>
    <property type="match status" value="1"/>
</dbReference>
<dbReference type="Pfam" id="PF00550">
    <property type="entry name" value="PP-binding"/>
    <property type="match status" value="1"/>
</dbReference>
<evidence type="ECO:0000256" key="2">
    <source>
        <dbReference type="ARBA" id="ARBA00022553"/>
    </source>
</evidence>
<dbReference type="Pfam" id="PF22953">
    <property type="entry name" value="SpnB_Rossmann"/>
    <property type="match status" value="1"/>
</dbReference>
<dbReference type="InterPro" id="IPR014031">
    <property type="entry name" value="Ketoacyl_synth_C"/>
</dbReference>
<dbReference type="SUPFAM" id="SSF53901">
    <property type="entry name" value="Thiolase-like"/>
    <property type="match status" value="1"/>
</dbReference>
<dbReference type="Pfam" id="PF02801">
    <property type="entry name" value="Ketoacyl-synt_C"/>
    <property type="match status" value="1"/>
</dbReference>
<dbReference type="SMART" id="SM00827">
    <property type="entry name" value="PKS_AT"/>
    <property type="match status" value="1"/>
</dbReference>
<dbReference type="SUPFAM" id="SSF50129">
    <property type="entry name" value="GroES-like"/>
    <property type="match status" value="1"/>
</dbReference>
<dbReference type="SUPFAM" id="SSF55048">
    <property type="entry name" value="Probable ACP-binding domain of malonyl-CoA ACP transacylase"/>
    <property type="match status" value="1"/>
</dbReference>
<dbReference type="Gene3D" id="3.30.70.3290">
    <property type="match status" value="1"/>
</dbReference>
<keyword evidence="5" id="KW-0012">Acyltransferase</keyword>
<feature type="region of interest" description="Disordered" evidence="7">
    <location>
        <begin position="1"/>
        <end position="26"/>
    </location>
</feature>
<dbReference type="InterPro" id="IPR020806">
    <property type="entry name" value="PKS_PP-bd"/>
</dbReference>
<keyword evidence="4" id="KW-0511">Multifunctional enzyme</keyword>
<dbReference type="SMART" id="SM01294">
    <property type="entry name" value="PKS_PP_betabranch"/>
    <property type="match status" value="1"/>
</dbReference>
<evidence type="ECO:0000259" key="10">
    <source>
        <dbReference type="PROSITE" id="PS52019"/>
    </source>
</evidence>
<dbReference type="InterPro" id="IPR014043">
    <property type="entry name" value="Acyl_transferase_dom"/>
</dbReference>
<evidence type="ECO:0000259" key="9">
    <source>
        <dbReference type="PROSITE" id="PS52004"/>
    </source>
</evidence>
<comment type="caution">
    <text evidence="11">The sequence shown here is derived from an EMBL/GenBank/DDBJ whole genome shotgun (WGS) entry which is preliminary data.</text>
</comment>
<dbReference type="PROSITE" id="PS50075">
    <property type="entry name" value="CARRIER"/>
    <property type="match status" value="1"/>
</dbReference>
<evidence type="ECO:0000259" key="8">
    <source>
        <dbReference type="PROSITE" id="PS50075"/>
    </source>
</evidence>
<name>A0ABV5T6V7_9ACTN</name>
<dbReference type="RefSeq" id="WP_386154217.1">
    <property type="nucleotide sequence ID" value="NZ_JBHMBS010000001.1"/>
</dbReference>
<keyword evidence="2" id="KW-0597">Phosphoprotein</keyword>
<dbReference type="SUPFAM" id="SSF47336">
    <property type="entry name" value="ACP-like"/>
    <property type="match status" value="1"/>
</dbReference>
<dbReference type="PROSITE" id="PS52004">
    <property type="entry name" value="KS3_2"/>
    <property type="match status" value="1"/>
</dbReference>
<feature type="domain" description="PKS/mFAS DH" evidence="10">
    <location>
        <begin position="1050"/>
        <end position="1324"/>
    </location>
</feature>
<dbReference type="InterPro" id="IPR020843">
    <property type="entry name" value="ER"/>
</dbReference>
<dbReference type="CDD" id="cd00833">
    <property type="entry name" value="PKS"/>
    <property type="match status" value="1"/>
</dbReference>
<dbReference type="InterPro" id="IPR036291">
    <property type="entry name" value="NAD(P)-bd_dom_sf"/>
</dbReference>
<dbReference type="InterPro" id="IPR011032">
    <property type="entry name" value="GroES-like_sf"/>
</dbReference>
<dbReference type="InterPro" id="IPR013149">
    <property type="entry name" value="ADH-like_C"/>
</dbReference>
<dbReference type="InterPro" id="IPR016036">
    <property type="entry name" value="Malonyl_transacylase_ACP-bd"/>
</dbReference>
<dbReference type="PROSITE" id="PS52019">
    <property type="entry name" value="PKS_MFAS_DH"/>
    <property type="match status" value="1"/>
</dbReference>
<sequence>MSESEQFVSGTSGAAGGGRGEPSAFEFPRADLPAERQLGFLVELVHDLTVEILRTVLPYAPDVVDPHQAFREMGFDSLAAVELHDRLAETIGAELPMTLAFDHPTPAAIAVYLFTEVFDMAAEETSEVRATVGSDEPIAIIGIGCRYPGGVATPEELWRIVSEGTETTTGFPTDRGWDLERLFDDDPEKANTTYARVGHFLHDAAEFDPDFFGINPREAVAMDPQQRLLLETAWEAFERAGIDPRSLKGSQTGVFIGAEPQDYGPRLDKAPGEIEGYLVTGNATSVVSGRIAYSLGLEGPTLTVDTACSASLVAIHLACQSLRTGETPLALAGGVTVMSTPGTYTAFSKQRVIAADGRCKAFSSSADGTGFSEGVGVIVVERLSDALRQGHPVLAVIRGSAINQDGASSGLTAPNGPSQERVIRQAMANAGLSSGDVDVVEAHGTGTKLGDPIEAHALMATYGRGRGDAPPLRLGSIKSNIGHTQAAAGSAGVIKMVMAMRHGVLPRTLHVDAPSPYVNWSLGAVELLTEELPWHKDGAPRRAAVSSFGVSGTNAHVILEEAPAAAPLPGTGDAGDTGDMTGTEASVAAPVAVPVALSARSEPALRAQAARLAAHLRDREDLDLAGLVDLGHSLLTTRSTWDHRGVVVASGHDELLAGLAALAEGESAPGVFEGVAPADVRPIFVFPGQGSQWAGMAVELLDSSPVFARSMEECAAEIETHVDWKLLDVLRGVPGAPTLEPLEVVQPALFAVMVSLAELWKSHGVRPAAVVGHSQGEVAAAYVAGALSLADAVRVIVLRSRLFAETLVGRGGVAAVALPATELERRLAHWHGKLSVGGKNGPFSSTVVGDSDALAELVAQCEAVGVRARVVASSVASHCAQVDPLRERLLEMLAPVSPKTGDIPFYSTVTGGLLDTAGLNAEYWFCNARYPVEFHQVVRTLLADGHRVFLESSPHPVLAMSVQDAIDEAGADAFAFGSLRRDEGGPRRFLASLAEAHVRGLQVTWDAAFAPYGPRRVDLPTYAFQHRRFWLDAATPGGDVTSAGLTAADHPLLGAAVMLADSDGVLFAGRLSLQSHPWLADHAASGTVLLPGTAFVELAVRAGDQVGCGVVDELTLEAPLVLTGGGGVQVQVSVGAPDETGRRPVAVHSRLEDAPLDTPWTRHATGFVAAPVSPEVFDLIEWPPAGATAVDLDGLYERLAGQGYGYGPVFQGLRAAWRRGDEIFAEVALPEGMGAQAERFGVHPALLDAALHAESLLDGAADGVSLPFAWSGVSLYATGAAAARVRLWSDGPGSVSLRLADPSGAAVASVRSLVSRPVSSGQLAAAATSHHDSLFRLDWAVLPVVETSGESRAVLVGPDAHGLRAAGVVAEGFEDLAALAGSGVVPDLVFVSFGSSDDGDVVEGVRSATRRALAVVREWLAEERFGSARLVVVTRGAVAAGRGEDVRDMANAPVWGLLRSAQSENPDRVVLVDLDEEEVRDGTLLAAAGSGEPQLAVRSGRVLAARLARAASGGGLVPPAGVAEWRLDAPVKGSLTDLTLVPAPEMGRALEPGEVRVSVRAAGLNFRDLVVTLGMVPENDEPIGGEIAGVVLEVGEGVADLAPGDRVFGLLDGAFGPVGVTDRRLLAPIPAGWTFEQAASVPGVFLTAYHGLKHVARLQPGESVLVHAGAGGVGMAAIQLARHLGAEVFATASPAKWEVLRSLGLDDEHISSSRDLDFEEHFLRATGGRGVDVVLNSLAREFVDASLRLLPRGGRFLEIGKTDLRTPEEVAAAHTGVDYLPYSLMEAGFDGLRDMFSEVLDLFGRGVVRPLPVRSWDVRRAPEAFRFLSQA</sequence>
<dbReference type="InterPro" id="IPR013154">
    <property type="entry name" value="ADH-like_N"/>
</dbReference>
<dbReference type="Pfam" id="PF14765">
    <property type="entry name" value="PS-DH"/>
    <property type="match status" value="1"/>
</dbReference>
<dbReference type="InterPro" id="IPR001227">
    <property type="entry name" value="Ac_transferase_dom_sf"/>
</dbReference>
<evidence type="ECO:0000256" key="3">
    <source>
        <dbReference type="ARBA" id="ARBA00022679"/>
    </source>
</evidence>
<feature type="domain" description="Ketosynthase family 3 (KS3)" evidence="9">
    <location>
        <begin position="135"/>
        <end position="561"/>
    </location>
</feature>
<dbReference type="SUPFAM" id="SSF51735">
    <property type="entry name" value="NAD(P)-binding Rossmann-fold domains"/>
    <property type="match status" value="2"/>
</dbReference>
<protein>
    <submittedName>
        <fullName evidence="11">Beta-ketoacyl synthase N-terminal-like domain-containing protein</fullName>
    </submittedName>
</protein>
<dbReference type="SMART" id="SM00825">
    <property type="entry name" value="PKS_KS"/>
    <property type="match status" value="1"/>
</dbReference>
<evidence type="ECO:0000256" key="5">
    <source>
        <dbReference type="ARBA" id="ARBA00023315"/>
    </source>
</evidence>
<proteinExistence type="predicted"/>
<dbReference type="Gene3D" id="3.10.129.110">
    <property type="entry name" value="Polyketide synthase dehydratase"/>
    <property type="match status" value="1"/>
</dbReference>
<dbReference type="Pfam" id="PF16197">
    <property type="entry name" value="KAsynt_C_assoc"/>
    <property type="match status" value="1"/>
</dbReference>
<dbReference type="InterPro" id="IPR016039">
    <property type="entry name" value="Thiolase-like"/>
</dbReference>
<feature type="non-terminal residue" evidence="11">
    <location>
        <position position="1831"/>
    </location>
</feature>
<feature type="active site" description="Proton donor; for dehydratase activity" evidence="6">
    <location>
        <position position="1248"/>
    </location>
</feature>
<dbReference type="SUPFAM" id="SSF52151">
    <property type="entry name" value="FabD/lysophospholipase-like"/>
    <property type="match status" value="1"/>
</dbReference>
<dbReference type="Gene3D" id="3.40.366.10">
    <property type="entry name" value="Malonyl-Coenzyme A Acyl Carrier Protein, domain 2"/>
    <property type="match status" value="1"/>
</dbReference>
<evidence type="ECO:0000256" key="6">
    <source>
        <dbReference type="PROSITE-ProRule" id="PRU01363"/>
    </source>
</evidence>
<dbReference type="InterPro" id="IPR049552">
    <property type="entry name" value="PKS_DH_N"/>
</dbReference>
<dbReference type="Proteomes" id="UP001589610">
    <property type="component" value="Unassembled WGS sequence"/>
</dbReference>
<feature type="region of interest" description="N-terminal hotdog fold" evidence="6">
    <location>
        <begin position="1050"/>
        <end position="1175"/>
    </location>
</feature>
<dbReference type="InterPro" id="IPR020841">
    <property type="entry name" value="PKS_Beta-ketoAc_synthase_dom"/>
</dbReference>
<dbReference type="InterPro" id="IPR002364">
    <property type="entry name" value="Quin_OxRdtase/zeta-crystal_CS"/>
</dbReference>
<evidence type="ECO:0000256" key="7">
    <source>
        <dbReference type="SAM" id="MobiDB-lite"/>
    </source>
</evidence>
<gene>
    <name evidence="11" type="ORF">ACFFRH_03975</name>
</gene>
<keyword evidence="3" id="KW-0808">Transferase</keyword>
<dbReference type="InterPro" id="IPR049900">
    <property type="entry name" value="PKS_mFAS_DH"/>
</dbReference>
<organism evidence="11 12">
    <name type="scientific">Streptosporangium vulgare</name>
    <dbReference type="NCBI Taxonomy" id="46190"/>
    <lineage>
        <taxon>Bacteria</taxon>
        <taxon>Bacillati</taxon>
        <taxon>Actinomycetota</taxon>
        <taxon>Actinomycetes</taxon>
        <taxon>Streptosporangiales</taxon>
        <taxon>Streptosporangiaceae</taxon>
        <taxon>Streptosporangium</taxon>
    </lineage>
</organism>
<dbReference type="InterPro" id="IPR050091">
    <property type="entry name" value="PKS_NRPS_Biosynth_Enz"/>
</dbReference>
<accession>A0ABV5T6V7</accession>
<evidence type="ECO:0000313" key="12">
    <source>
        <dbReference type="Proteomes" id="UP001589610"/>
    </source>
</evidence>
<evidence type="ECO:0000256" key="4">
    <source>
        <dbReference type="ARBA" id="ARBA00023268"/>
    </source>
</evidence>
<dbReference type="PANTHER" id="PTHR43775:SF51">
    <property type="entry name" value="INACTIVE PHENOLPHTHIOCEROL SYNTHESIS POLYKETIDE SYNTHASE TYPE I PKS1-RELATED"/>
    <property type="match status" value="1"/>
</dbReference>
<dbReference type="Pfam" id="PF08240">
    <property type="entry name" value="ADH_N"/>
    <property type="match status" value="1"/>
</dbReference>
<dbReference type="Gene3D" id="1.10.1200.10">
    <property type="entry name" value="ACP-like"/>
    <property type="match status" value="1"/>
</dbReference>
<dbReference type="Gene3D" id="3.90.180.10">
    <property type="entry name" value="Medium-chain alcohol dehydrogenases, catalytic domain"/>
    <property type="match status" value="1"/>
</dbReference>
<dbReference type="Gene3D" id="3.40.50.11460">
    <property type="match status" value="1"/>
</dbReference>
<dbReference type="Pfam" id="PF00107">
    <property type="entry name" value="ADH_zinc_N"/>
    <property type="match status" value="1"/>
</dbReference>
<dbReference type="Pfam" id="PF21089">
    <property type="entry name" value="PKS_DH_N"/>
    <property type="match status" value="1"/>
</dbReference>
<dbReference type="SMART" id="SM00823">
    <property type="entry name" value="PKS_PP"/>
    <property type="match status" value="1"/>
</dbReference>
<dbReference type="PROSITE" id="PS00606">
    <property type="entry name" value="KS3_1"/>
    <property type="match status" value="1"/>
</dbReference>
<dbReference type="InterPro" id="IPR016035">
    <property type="entry name" value="Acyl_Trfase/lysoPLipase"/>
</dbReference>
<keyword evidence="12" id="KW-1185">Reference proteome</keyword>
<dbReference type="InterPro" id="IPR036736">
    <property type="entry name" value="ACP-like_sf"/>
</dbReference>
<evidence type="ECO:0000256" key="1">
    <source>
        <dbReference type="ARBA" id="ARBA00022450"/>
    </source>
</evidence>
<dbReference type="PROSITE" id="PS01162">
    <property type="entry name" value="QOR_ZETA_CRYSTAL"/>
    <property type="match status" value="1"/>
</dbReference>
<keyword evidence="1" id="KW-0596">Phosphopantetheine</keyword>
<dbReference type="Gene3D" id="3.40.47.10">
    <property type="match status" value="1"/>
</dbReference>
<reference evidence="11 12" key="1">
    <citation type="submission" date="2024-09" db="EMBL/GenBank/DDBJ databases">
        <authorList>
            <person name="Sun Q."/>
            <person name="Mori K."/>
        </authorList>
    </citation>
    <scope>NUCLEOTIDE SEQUENCE [LARGE SCALE GENOMIC DNA]</scope>
    <source>
        <strain evidence="11 12">JCM 3028</strain>
    </source>
</reference>
<dbReference type="SMART" id="SM00826">
    <property type="entry name" value="PKS_DH"/>
    <property type="match status" value="1"/>
</dbReference>
<feature type="region of interest" description="C-terminal hotdog fold" evidence="6">
    <location>
        <begin position="1187"/>
        <end position="1324"/>
    </location>
</feature>
<dbReference type="Pfam" id="PF00109">
    <property type="entry name" value="ketoacyl-synt"/>
    <property type="match status" value="1"/>
</dbReference>
<feature type="domain" description="Carrier" evidence="8">
    <location>
        <begin position="43"/>
        <end position="117"/>
    </location>
</feature>
<dbReference type="InterPro" id="IPR018201">
    <property type="entry name" value="Ketoacyl_synth_AS"/>
</dbReference>
<dbReference type="InterPro" id="IPR014030">
    <property type="entry name" value="Ketoacyl_synth_N"/>
</dbReference>
<dbReference type="SMART" id="SM00829">
    <property type="entry name" value="PKS_ER"/>
    <property type="match status" value="1"/>
</dbReference>
<evidence type="ECO:0000313" key="11">
    <source>
        <dbReference type="EMBL" id="MFB9674636.1"/>
    </source>
</evidence>
<feature type="active site" description="Proton acceptor; for dehydratase activity" evidence="6">
    <location>
        <position position="1082"/>
    </location>
</feature>
<dbReference type="InterPro" id="IPR055123">
    <property type="entry name" value="SpnB-like_Rossmann"/>
</dbReference>
<dbReference type="InterPro" id="IPR009081">
    <property type="entry name" value="PP-bd_ACP"/>
</dbReference>
<dbReference type="EMBL" id="JBHMBS010000001">
    <property type="protein sequence ID" value="MFB9674636.1"/>
    <property type="molecule type" value="Genomic_DNA"/>
</dbReference>
<dbReference type="Pfam" id="PF00698">
    <property type="entry name" value="Acyl_transf_1"/>
    <property type="match status" value="1"/>
</dbReference>
<dbReference type="InterPro" id="IPR020807">
    <property type="entry name" value="PKS_DH"/>
</dbReference>
<dbReference type="InterPro" id="IPR032821">
    <property type="entry name" value="PKS_assoc"/>
</dbReference>
<dbReference type="InterPro" id="IPR049551">
    <property type="entry name" value="PKS_DH_C"/>
</dbReference>